<dbReference type="InterPro" id="IPR018485">
    <property type="entry name" value="FGGY_C"/>
</dbReference>
<comment type="similarity">
    <text evidence="1 4">Belongs to the FGGY kinase family.</text>
</comment>
<dbReference type="EMBL" id="JACHOO010000001">
    <property type="protein sequence ID" value="MBB5751565.1"/>
    <property type="molecule type" value="Genomic_DNA"/>
</dbReference>
<keyword evidence="3 4" id="KW-0418">Kinase</keyword>
<evidence type="ECO:0000256" key="1">
    <source>
        <dbReference type="ARBA" id="ARBA00009156"/>
    </source>
</evidence>
<evidence type="ECO:0000256" key="2">
    <source>
        <dbReference type="ARBA" id="ARBA00022679"/>
    </source>
</evidence>
<evidence type="ECO:0000313" key="7">
    <source>
        <dbReference type="EMBL" id="MBB5751565.1"/>
    </source>
</evidence>
<dbReference type="InterPro" id="IPR018484">
    <property type="entry name" value="FGGY_N"/>
</dbReference>
<evidence type="ECO:0000259" key="5">
    <source>
        <dbReference type="Pfam" id="PF00370"/>
    </source>
</evidence>
<keyword evidence="8" id="KW-1185">Reference proteome</keyword>
<feature type="domain" description="Carbohydrate kinase FGGY N-terminal" evidence="5">
    <location>
        <begin position="8"/>
        <end position="248"/>
    </location>
</feature>
<evidence type="ECO:0000259" key="6">
    <source>
        <dbReference type="Pfam" id="PF02782"/>
    </source>
</evidence>
<dbReference type="InterPro" id="IPR043129">
    <property type="entry name" value="ATPase_NBD"/>
</dbReference>
<dbReference type="GO" id="GO:0004856">
    <property type="term" value="F:D-xylulokinase activity"/>
    <property type="evidence" value="ECO:0007669"/>
    <property type="project" value="UniProtKB-EC"/>
</dbReference>
<dbReference type="Gene3D" id="3.30.420.40">
    <property type="match status" value="2"/>
</dbReference>
<keyword evidence="2 4" id="KW-0808">Transferase</keyword>
<name>A0A7W9CTE3_9HYPH</name>
<sequence>MSAISDATLGIDIGTSAVKVVAVGADGRVRARASRPYPMATPAPGHVEQAPEDWWRATAAAVAEVVAAVGAGAIAGIGLSGQLNGVVLMDTEDRPLGPALIWLDTRAAAVAADLAARHGPLLREAAATELTAIAVLSKLAWLARHAPERLGAAKRALLVKDYILWRLTGTVATDPSDASATGLMDVRRLDWTGALCEAAGIAPALLPPIRPSLAIAGAITSDAAAATGLAAGTPVAPGGGDVAALAVGCGVVEEGVLGVTLGTAGHVVLSARSLPEIGREPGFWPITHADPARTIWLGLVMSGGLSLSWLHRTLSTGDPARLAFPAMTALAEGVPPGARGVSFVPFLEGSATPAPEAAARAGFSGLSSAHGAPEMVQAVMEGVAFNVKDCVAMFERLGGTVREVRVAEGGARVDRWCRIIADVLERPVVRIEELDASSVGAALMAQVAVGWGGLEAVVARTVANGTAFTPTEAHFEACRAAYRRYRRRAATEIAFARSDAD</sequence>
<dbReference type="PANTHER" id="PTHR43095:SF5">
    <property type="entry name" value="XYLULOSE KINASE"/>
    <property type="match status" value="1"/>
</dbReference>
<gene>
    <name evidence="7" type="ORF">GGQ63_000608</name>
</gene>
<feature type="domain" description="Carbohydrate kinase FGGY C-terminal" evidence="6">
    <location>
        <begin position="260"/>
        <end position="448"/>
    </location>
</feature>
<dbReference type="InterPro" id="IPR018483">
    <property type="entry name" value="Carb_kinase_FGGY_CS"/>
</dbReference>
<dbReference type="PANTHER" id="PTHR43095">
    <property type="entry name" value="SUGAR KINASE"/>
    <property type="match status" value="1"/>
</dbReference>
<dbReference type="CDD" id="cd07808">
    <property type="entry name" value="ASKHA_NBD_FGGY_EcXK-like"/>
    <property type="match status" value="1"/>
</dbReference>
<dbReference type="InterPro" id="IPR000577">
    <property type="entry name" value="Carb_kinase_FGGY"/>
</dbReference>
<dbReference type="Pfam" id="PF02782">
    <property type="entry name" value="FGGY_C"/>
    <property type="match status" value="1"/>
</dbReference>
<organism evidence="7 8">
    <name type="scientific">Prosthecomicrobium pneumaticum</name>
    <dbReference type="NCBI Taxonomy" id="81895"/>
    <lineage>
        <taxon>Bacteria</taxon>
        <taxon>Pseudomonadati</taxon>
        <taxon>Pseudomonadota</taxon>
        <taxon>Alphaproteobacteria</taxon>
        <taxon>Hyphomicrobiales</taxon>
        <taxon>Kaistiaceae</taxon>
        <taxon>Prosthecomicrobium</taxon>
    </lineage>
</organism>
<evidence type="ECO:0000256" key="3">
    <source>
        <dbReference type="ARBA" id="ARBA00022777"/>
    </source>
</evidence>
<dbReference type="PIRSF" id="PIRSF000538">
    <property type="entry name" value="GlpK"/>
    <property type="match status" value="1"/>
</dbReference>
<dbReference type="Proteomes" id="UP000523821">
    <property type="component" value="Unassembled WGS sequence"/>
</dbReference>
<accession>A0A7W9CTE3</accession>
<proteinExistence type="inferred from homology"/>
<dbReference type="AlphaFoldDB" id="A0A7W9CTE3"/>
<evidence type="ECO:0000313" key="8">
    <source>
        <dbReference type="Proteomes" id="UP000523821"/>
    </source>
</evidence>
<dbReference type="EC" id="2.7.1.17" evidence="7"/>
<evidence type="ECO:0000256" key="4">
    <source>
        <dbReference type="RuleBase" id="RU003733"/>
    </source>
</evidence>
<dbReference type="InterPro" id="IPR050406">
    <property type="entry name" value="FGGY_Carb_Kinase"/>
</dbReference>
<dbReference type="RefSeq" id="WP_183852348.1">
    <property type="nucleotide sequence ID" value="NZ_JACHOO010000001.1"/>
</dbReference>
<reference evidence="7 8" key="1">
    <citation type="submission" date="2020-08" db="EMBL/GenBank/DDBJ databases">
        <title>Genomic Encyclopedia of Type Strains, Phase IV (KMG-IV): sequencing the most valuable type-strain genomes for metagenomic binning, comparative biology and taxonomic classification.</title>
        <authorList>
            <person name="Goeker M."/>
        </authorList>
    </citation>
    <scope>NUCLEOTIDE SEQUENCE [LARGE SCALE GENOMIC DNA]</scope>
    <source>
        <strain evidence="7 8">DSM 16268</strain>
    </source>
</reference>
<dbReference type="PROSITE" id="PS00445">
    <property type="entry name" value="FGGY_KINASES_2"/>
    <property type="match status" value="1"/>
</dbReference>
<comment type="caution">
    <text evidence="7">The sequence shown here is derived from an EMBL/GenBank/DDBJ whole genome shotgun (WGS) entry which is preliminary data.</text>
</comment>
<protein>
    <submittedName>
        <fullName evidence="7">Xylulokinase</fullName>
        <ecNumber evidence="7">2.7.1.17</ecNumber>
    </submittedName>
</protein>
<dbReference type="SUPFAM" id="SSF53067">
    <property type="entry name" value="Actin-like ATPase domain"/>
    <property type="match status" value="2"/>
</dbReference>
<dbReference type="Pfam" id="PF00370">
    <property type="entry name" value="FGGY_N"/>
    <property type="match status" value="1"/>
</dbReference>